<organism evidence="2 3">
    <name type="scientific">Marinobacterium iners DSM 11526</name>
    <dbReference type="NCBI Taxonomy" id="1122198"/>
    <lineage>
        <taxon>Bacteria</taxon>
        <taxon>Pseudomonadati</taxon>
        <taxon>Pseudomonadota</taxon>
        <taxon>Gammaproteobacteria</taxon>
        <taxon>Oceanospirillales</taxon>
        <taxon>Oceanospirillaceae</taxon>
        <taxon>Marinobacterium</taxon>
    </lineage>
</organism>
<reference evidence="3" key="1">
    <citation type="submission" date="2016-10" db="EMBL/GenBank/DDBJ databases">
        <authorList>
            <person name="Varghese N."/>
            <person name="Submissions S."/>
        </authorList>
    </citation>
    <scope>NUCLEOTIDE SEQUENCE [LARGE SCALE GENOMIC DNA]</scope>
    <source>
        <strain evidence="3">DSM 11526</strain>
    </source>
</reference>
<feature type="transmembrane region" description="Helical" evidence="1">
    <location>
        <begin position="119"/>
        <end position="139"/>
    </location>
</feature>
<dbReference type="Pfam" id="PF13160">
    <property type="entry name" value="DUF3995"/>
    <property type="match status" value="1"/>
</dbReference>
<keyword evidence="1" id="KW-1133">Transmembrane helix</keyword>
<dbReference type="RefSeq" id="WP_175527692.1">
    <property type="nucleotide sequence ID" value="NZ_FNRJ01000016.1"/>
</dbReference>
<name>A0A1H4GF94_9GAMM</name>
<sequence>METIAILLVVSFAGLAALHLYWALGGKFGMSAALPEIDGAPAFMPGAAATIAVAFVLTGFALIALVLGFGASNAATLTPYSVFLGFAVGGVLVLRAIGEFKYVGFFKRVKGSKFATYDSWLFSPFCLLAGGAFLTLAAGSL</sequence>
<dbReference type="AlphaFoldDB" id="A0A1H4GF94"/>
<dbReference type="STRING" id="1122198.SAMN02745729_11612"/>
<proteinExistence type="predicted"/>
<keyword evidence="1" id="KW-0812">Transmembrane</keyword>
<evidence type="ECO:0008006" key="4">
    <source>
        <dbReference type="Google" id="ProtNLM"/>
    </source>
</evidence>
<keyword evidence="3" id="KW-1185">Reference proteome</keyword>
<evidence type="ECO:0000313" key="2">
    <source>
        <dbReference type="EMBL" id="SEB08249.1"/>
    </source>
</evidence>
<dbReference type="EMBL" id="FNRJ01000016">
    <property type="protein sequence ID" value="SEB08249.1"/>
    <property type="molecule type" value="Genomic_DNA"/>
</dbReference>
<keyword evidence="1" id="KW-0472">Membrane</keyword>
<evidence type="ECO:0000313" key="3">
    <source>
        <dbReference type="Proteomes" id="UP000242469"/>
    </source>
</evidence>
<feature type="transmembrane region" description="Helical" evidence="1">
    <location>
        <begin position="77"/>
        <end position="98"/>
    </location>
</feature>
<gene>
    <name evidence="2" type="ORF">SAMN02745729_11612</name>
</gene>
<dbReference type="InterPro" id="IPR025058">
    <property type="entry name" value="DUF3995"/>
</dbReference>
<feature type="transmembrane region" description="Helical" evidence="1">
    <location>
        <begin position="6"/>
        <end position="25"/>
    </location>
</feature>
<protein>
    <recommendedName>
        <fullName evidence="4">DUF3995 domain-containing protein</fullName>
    </recommendedName>
</protein>
<dbReference type="Proteomes" id="UP000242469">
    <property type="component" value="Unassembled WGS sequence"/>
</dbReference>
<accession>A0A1H4GF94</accession>
<evidence type="ECO:0000256" key="1">
    <source>
        <dbReference type="SAM" id="Phobius"/>
    </source>
</evidence>
<feature type="transmembrane region" description="Helical" evidence="1">
    <location>
        <begin position="46"/>
        <end position="71"/>
    </location>
</feature>